<dbReference type="STRING" id="253628.A0A0D2AFW7"/>
<sequence length="340" mass="38600">MSEANSVPDLQSAVVGGGDLEVDSTDRDSALGDLASETSSLLSIASDVARGMYENGRRYHSFGKTEYGFPNDEPEKDRLDMQHAMMTALLHNRLFWCPLKEGAHRVLDLGTGTGIWAIDFADLYPSAEVIGTDLSPIQPSWVPPNCRFEIDDATDEWTFQENYFDFIHNRNFICCIRDWPTLIAQTYKHLKPGGWVEWHQKHPLFTSDDGSLAEGSPIDMWGKYFFEAAENLGTPASSCKLLKQRMEDAGFVNVEEYILKIPVGPWPKDKNLKTVGKFEYFNMTEGVEALSLRTFTKGLGWSPERVQLFLMEVRNQVKDRKVHSYYHFYVVFGMKPESPA</sequence>
<feature type="region of interest" description="Disordered" evidence="1">
    <location>
        <begin position="1"/>
        <end position="21"/>
    </location>
</feature>
<keyword evidence="3" id="KW-1185">Reference proteome</keyword>
<evidence type="ECO:0000256" key="1">
    <source>
        <dbReference type="SAM" id="MobiDB-lite"/>
    </source>
</evidence>
<organism evidence="2 3">
    <name type="scientific">Verruconis gallopava</name>
    <dbReference type="NCBI Taxonomy" id="253628"/>
    <lineage>
        <taxon>Eukaryota</taxon>
        <taxon>Fungi</taxon>
        <taxon>Dikarya</taxon>
        <taxon>Ascomycota</taxon>
        <taxon>Pezizomycotina</taxon>
        <taxon>Dothideomycetes</taxon>
        <taxon>Pleosporomycetidae</taxon>
        <taxon>Venturiales</taxon>
        <taxon>Sympoventuriaceae</taxon>
        <taxon>Verruconis</taxon>
    </lineage>
</organism>
<dbReference type="Gene3D" id="3.40.50.150">
    <property type="entry name" value="Vaccinia Virus protein VP39"/>
    <property type="match status" value="1"/>
</dbReference>
<protein>
    <recommendedName>
        <fullName evidence="4">Methyltransferase domain-containing protein</fullName>
    </recommendedName>
</protein>
<proteinExistence type="predicted"/>
<evidence type="ECO:0000313" key="3">
    <source>
        <dbReference type="Proteomes" id="UP000053259"/>
    </source>
</evidence>
<dbReference type="InParanoid" id="A0A0D2AFW7"/>
<gene>
    <name evidence="2" type="ORF">PV09_03910</name>
</gene>
<dbReference type="GO" id="GO:0008168">
    <property type="term" value="F:methyltransferase activity"/>
    <property type="evidence" value="ECO:0007669"/>
    <property type="project" value="TreeGrafter"/>
</dbReference>
<dbReference type="EMBL" id="KN847538">
    <property type="protein sequence ID" value="KIW05395.1"/>
    <property type="molecule type" value="Genomic_DNA"/>
</dbReference>
<evidence type="ECO:0008006" key="4">
    <source>
        <dbReference type="Google" id="ProtNLM"/>
    </source>
</evidence>
<name>A0A0D2AFW7_9PEZI</name>
<dbReference type="GeneID" id="27311883"/>
<dbReference type="CDD" id="cd02440">
    <property type="entry name" value="AdoMet_MTases"/>
    <property type="match status" value="1"/>
</dbReference>
<dbReference type="PANTHER" id="PTHR43591">
    <property type="entry name" value="METHYLTRANSFERASE"/>
    <property type="match status" value="1"/>
</dbReference>
<dbReference type="InterPro" id="IPR029063">
    <property type="entry name" value="SAM-dependent_MTases_sf"/>
</dbReference>
<dbReference type="PANTHER" id="PTHR43591:SF10">
    <property type="entry name" value="ABC TRANSMEMBRANE TYPE-1 DOMAIN-CONTAINING PROTEIN-RELATED"/>
    <property type="match status" value="1"/>
</dbReference>
<dbReference type="Pfam" id="PF13489">
    <property type="entry name" value="Methyltransf_23"/>
    <property type="match status" value="1"/>
</dbReference>
<dbReference type="HOGENOM" id="CLU_010595_7_1_1"/>
<dbReference type="RefSeq" id="XP_016215264.1">
    <property type="nucleotide sequence ID" value="XM_016357175.1"/>
</dbReference>
<reference evidence="2 3" key="1">
    <citation type="submission" date="2015-01" db="EMBL/GenBank/DDBJ databases">
        <title>The Genome Sequence of Ochroconis gallopava CBS43764.</title>
        <authorList>
            <consortium name="The Broad Institute Genomics Platform"/>
            <person name="Cuomo C."/>
            <person name="de Hoog S."/>
            <person name="Gorbushina A."/>
            <person name="Stielow B."/>
            <person name="Teixiera M."/>
            <person name="Abouelleil A."/>
            <person name="Chapman S.B."/>
            <person name="Priest M."/>
            <person name="Young S.K."/>
            <person name="Wortman J."/>
            <person name="Nusbaum C."/>
            <person name="Birren B."/>
        </authorList>
    </citation>
    <scope>NUCLEOTIDE SEQUENCE [LARGE SCALE GENOMIC DNA]</scope>
    <source>
        <strain evidence="2 3">CBS 43764</strain>
    </source>
</reference>
<dbReference type="Proteomes" id="UP000053259">
    <property type="component" value="Unassembled WGS sequence"/>
</dbReference>
<dbReference type="OrthoDB" id="2013972at2759"/>
<dbReference type="AlphaFoldDB" id="A0A0D2AFW7"/>
<dbReference type="VEuPathDB" id="FungiDB:PV09_03910"/>
<evidence type="ECO:0000313" key="2">
    <source>
        <dbReference type="EMBL" id="KIW05395.1"/>
    </source>
</evidence>
<dbReference type="SUPFAM" id="SSF53335">
    <property type="entry name" value="S-adenosyl-L-methionine-dependent methyltransferases"/>
    <property type="match status" value="1"/>
</dbReference>
<accession>A0A0D2AFW7</accession>